<proteinExistence type="predicted"/>
<feature type="transmembrane region" description="Helical" evidence="2">
    <location>
        <begin position="29"/>
        <end position="53"/>
    </location>
</feature>
<organism evidence="3 4">
    <name type="scientific">Patella caerulea</name>
    <name type="common">Rayed Mediterranean limpet</name>
    <dbReference type="NCBI Taxonomy" id="87958"/>
    <lineage>
        <taxon>Eukaryota</taxon>
        <taxon>Metazoa</taxon>
        <taxon>Spiralia</taxon>
        <taxon>Lophotrochozoa</taxon>
        <taxon>Mollusca</taxon>
        <taxon>Gastropoda</taxon>
        <taxon>Patellogastropoda</taxon>
        <taxon>Patelloidea</taxon>
        <taxon>Patellidae</taxon>
        <taxon>Patella</taxon>
    </lineage>
</organism>
<name>A0AAN8KAE0_PATCE</name>
<sequence length="193" mass="21658">MAHWVSPLTTKTAAQFTPPPDKKVSDSTIFTVVGLAGGLLATGMITIILFKILRKRRRRLRSRKGIKGLEGSELEKRSLPAVPKPLPGQIKMMEEQMKKADSAKQFGMLKELPKIQNQTAIFRKRPPERLLPGQLKGLPSEKPLPVPPLLPGLRKMMQENYISNGKLTPGQVDVCQKDEKIQPVEEEEFDEIE</sequence>
<keyword evidence="4" id="KW-1185">Reference proteome</keyword>
<evidence type="ECO:0000256" key="2">
    <source>
        <dbReference type="SAM" id="Phobius"/>
    </source>
</evidence>
<gene>
    <name evidence="3" type="ORF">SNE40_004802</name>
</gene>
<evidence type="ECO:0000256" key="1">
    <source>
        <dbReference type="SAM" id="MobiDB-lite"/>
    </source>
</evidence>
<comment type="caution">
    <text evidence="3">The sequence shown here is derived from an EMBL/GenBank/DDBJ whole genome shotgun (WGS) entry which is preliminary data.</text>
</comment>
<keyword evidence="2" id="KW-0812">Transmembrane</keyword>
<dbReference type="EMBL" id="JAZGQO010000003">
    <property type="protein sequence ID" value="KAK6188670.1"/>
    <property type="molecule type" value="Genomic_DNA"/>
</dbReference>
<keyword evidence="2" id="KW-0472">Membrane</keyword>
<accession>A0AAN8KAE0</accession>
<protein>
    <submittedName>
        <fullName evidence="3">Uncharacterized protein</fullName>
    </submittedName>
</protein>
<dbReference type="Proteomes" id="UP001347796">
    <property type="component" value="Unassembled WGS sequence"/>
</dbReference>
<dbReference type="AlphaFoldDB" id="A0AAN8KAE0"/>
<keyword evidence="2" id="KW-1133">Transmembrane helix</keyword>
<evidence type="ECO:0000313" key="3">
    <source>
        <dbReference type="EMBL" id="KAK6188670.1"/>
    </source>
</evidence>
<evidence type="ECO:0000313" key="4">
    <source>
        <dbReference type="Proteomes" id="UP001347796"/>
    </source>
</evidence>
<feature type="region of interest" description="Disordered" evidence="1">
    <location>
        <begin position="1"/>
        <end position="24"/>
    </location>
</feature>
<reference evidence="3 4" key="1">
    <citation type="submission" date="2024-01" db="EMBL/GenBank/DDBJ databases">
        <title>The genome of the rayed Mediterranean limpet Patella caerulea (Linnaeus, 1758).</title>
        <authorList>
            <person name="Anh-Thu Weber A."/>
            <person name="Halstead-Nussloch G."/>
        </authorList>
    </citation>
    <scope>NUCLEOTIDE SEQUENCE [LARGE SCALE GENOMIC DNA]</scope>
    <source>
        <strain evidence="3">AATW-2023a</strain>
        <tissue evidence="3">Whole specimen</tissue>
    </source>
</reference>